<reference evidence="1" key="2">
    <citation type="submission" date="2023-01" db="EMBL/GenBank/DDBJ databases">
        <authorList>
            <person name="Sun Q."/>
            <person name="Evtushenko L."/>
        </authorList>
    </citation>
    <scope>NUCLEOTIDE SEQUENCE</scope>
    <source>
        <strain evidence="1">VKM Ac-1321</strain>
    </source>
</reference>
<gene>
    <name evidence="1" type="ORF">GCM10017581_020160</name>
</gene>
<proteinExistence type="predicted"/>
<name>A0A9W6KHB9_9ACTN</name>
<sequence length="268" mass="30636">MHYKRLAGNAIARNEWSLHDGVVTDGGLPKLLRDIELVADEPKLMTWEKALGASPGGLASSRQDYVRRVGYVLQANVADYNRLVAQLQNPTVSFDLDHNDILSEAERLLHNVVTAASTRADQLRNFMTDHFADDAGLTAQYTAKVKEEFAQDPSNVFLRNLRNYITHRRLPVAQSQETFTQTTYAFTFTLVRDALLEWSGWTADPRKWLEGLDGDVMIVEVVDRYARTAGTFDKWLFDEIGTKFADDLREYHEAATYVDAEWKRHFDF</sequence>
<dbReference type="AlphaFoldDB" id="A0A9W6KHB9"/>
<organism evidence="1 2">
    <name type="scientific">Dactylosporangium matsuzakiense</name>
    <dbReference type="NCBI Taxonomy" id="53360"/>
    <lineage>
        <taxon>Bacteria</taxon>
        <taxon>Bacillati</taxon>
        <taxon>Actinomycetota</taxon>
        <taxon>Actinomycetes</taxon>
        <taxon>Micromonosporales</taxon>
        <taxon>Micromonosporaceae</taxon>
        <taxon>Dactylosporangium</taxon>
    </lineage>
</organism>
<dbReference type="EMBL" id="BSFP01000007">
    <property type="protein sequence ID" value="GLL00276.1"/>
    <property type="molecule type" value="Genomic_DNA"/>
</dbReference>
<protein>
    <submittedName>
        <fullName evidence="1">Uncharacterized protein</fullName>
    </submittedName>
</protein>
<accession>A0A9W6KHB9</accession>
<dbReference type="Proteomes" id="UP001143480">
    <property type="component" value="Unassembled WGS sequence"/>
</dbReference>
<reference evidence="1" key="1">
    <citation type="journal article" date="2014" name="Int. J. Syst. Evol. Microbiol.">
        <title>Complete genome sequence of Corynebacterium casei LMG S-19264T (=DSM 44701T), isolated from a smear-ripened cheese.</title>
        <authorList>
            <consortium name="US DOE Joint Genome Institute (JGI-PGF)"/>
            <person name="Walter F."/>
            <person name="Albersmeier A."/>
            <person name="Kalinowski J."/>
            <person name="Ruckert C."/>
        </authorList>
    </citation>
    <scope>NUCLEOTIDE SEQUENCE</scope>
    <source>
        <strain evidence="1">VKM Ac-1321</strain>
    </source>
</reference>
<keyword evidence="2" id="KW-1185">Reference proteome</keyword>
<evidence type="ECO:0000313" key="1">
    <source>
        <dbReference type="EMBL" id="GLL00276.1"/>
    </source>
</evidence>
<evidence type="ECO:0000313" key="2">
    <source>
        <dbReference type="Proteomes" id="UP001143480"/>
    </source>
</evidence>
<comment type="caution">
    <text evidence="1">The sequence shown here is derived from an EMBL/GenBank/DDBJ whole genome shotgun (WGS) entry which is preliminary data.</text>
</comment>